<comment type="caution">
    <text evidence="4">The sequence shown here is derived from an EMBL/GenBank/DDBJ whole genome shotgun (WGS) entry which is preliminary data.</text>
</comment>
<dbReference type="PANTHER" id="PTHR21301">
    <property type="entry name" value="REVERSE TRANSCRIPTASE"/>
    <property type="match status" value="1"/>
</dbReference>
<evidence type="ECO:0000256" key="1">
    <source>
        <dbReference type="SAM" id="SignalP"/>
    </source>
</evidence>
<dbReference type="Pfam" id="PF26215">
    <property type="entry name" value="HTH_animal"/>
    <property type="match status" value="1"/>
</dbReference>
<dbReference type="InterPro" id="IPR035901">
    <property type="entry name" value="GIY-YIG_endonuc_sf"/>
</dbReference>
<dbReference type="PROSITE" id="PS50164">
    <property type="entry name" value="GIY_YIG"/>
    <property type="match status" value="1"/>
</dbReference>
<dbReference type="InterPro" id="IPR000305">
    <property type="entry name" value="GIY-YIG_endonuc"/>
</dbReference>
<evidence type="ECO:0008006" key="6">
    <source>
        <dbReference type="Google" id="ProtNLM"/>
    </source>
</evidence>
<dbReference type="InterPro" id="IPR000477">
    <property type="entry name" value="RT_dom"/>
</dbReference>
<evidence type="ECO:0000259" key="2">
    <source>
        <dbReference type="PROSITE" id="PS50164"/>
    </source>
</evidence>
<accession>A0AAV7UMK8</accession>
<dbReference type="AlphaFoldDB" id="A0AAV7UMK8"/>
<evidence type="ECO:0000313" key="5">
    <source>
        <dbReference type="Proteomes" id="UP001066276"/>
    </source>
</evidence>
<dbReference type="Gene3D" id="3.40.1440.10">
    <property type="entry name" value="GIY-YIG endonuclease"/>
    <property type="match status" value="1"/>
</dbReference>
<keyword evidence="5" id="KW-1185">Reference proteome</keyword>
<dbReference type="InterPro" id="IPR058912">
    <property type="entry name" value="HTH_animal"/>
</dbReference>
<evidence type="ECO:0000259" key="3">
    <source>
        <dbReference type="PROSITE" id="PS50878"/>
    </source>
</evidence>
<protein>
    <recommendedName>
        <fullName evidence="6">Reverse transcriptase domain-containing protein</fullName>
    </recommendedName>
</protein>
<organism evidence="4 5">
    <name type="scientific">Pleurodeles waltl</name>
    <name type="common">Iberian ribbed newt</name>
    <dbReference type="NCBI Taxonomy" id="8319"/>
    <lineage>
        <taxon>Eukaryota</taxon>
        <taxon>Metazoa</taxon>
        <taxon>Chordata</taxon>
        <taxon>Craniata</taxon>
        <taxon>Vertebrata</taxon>
        <taxon>Euteleostomi</taxon>
        <taxon>Amphibia</taxon>
        <taxon>Batrachia</taxon>
        <taxon>Caudata</taxon>
        <taxon>Salamandroidea</taxon>
        <taxon>Salamandridae</taxon>
        <taxon>Pleurodelinae</taxon>
        <taxon>Pleurodeles</taxon>
    </lineage>
</organism>
<feature type="signal peptide" evidence="1">
    <location>
        <begin position="1"/>
        <end position="16"/>
    </location>
</feature>
<dbReference type="Proteomes" id="UP001066276">
    <property type="component" value="Chromosome 3_1"/>
</dbReference>
<dbReference type="CDD" id="cd10442">
    <property type="entry name" value="GIY-YIG_PLEs"/>
    <property type="match status" value="1"/>
</dbReference>
<gene>
    <name evidence="4" type="ORF">NDU88_005969</name>
</gene>
<proteinExistence type="predicted"/>
<feature type="domain" description="GIY-YIG" evidence="2">
    <location>
        <begin position="440"/>
        <end position="535"/>
    </location>
</feature>
<evidence type="ECO:0000313" key="4">
    <source>
        <dbReference type="EMBL" id="KAJ1189219.1"/>
    </source>
</evidence>
<sequence>MKRMVVFLLFFLGVFSREFRSIFLTSFRMVLSEAWLYPLDTNLQPFMTNLSSYVRDTKDILQKLQDIEWQPDFSLATIDVVSLYTSIKHTDGLTAVSKCLSTRSVQYLTRNAMILDFLKFSLQNNYFLFDGNYYLQLQGTAMGAKFAPPYACILMGAVENHWLWSDRSDQFIKHIIFWGRYIDDILLIWQGSEAHLQKFIQSLTPNPWEIEVTYQISKSSIEYLDLLIYVEDNKLMTKFFRKKTSANSILHATSCHSASIIRNIPKGEFRRARLNCSNLNDYDRSSSEMTMRLVSRGYNQASLNTIRKEVRNIDRNSLLNTPKKNNKNTTIRFITAFHNGHKHIRKSLKKYWFLLANNSSINQYISSYPQIGFRRAPNLRNKLCPSFFQRKVSTTFLPPKPAGFYTCSKCSICKLGLSKPKTVSINNCTHRITDFINCSSTFVIYAIWCPCNLTYIGSTTRPLKIRIQEHFRNIHKSDTQAPMVEHFNKCHQHQRTFTFCGLRRIIPSPRGGNTPLRLRQEESRLIIKYDTVNNGLNKDYEWHFWLT</sequence>
<feature type="domain" description="Reverse transcriptase" evidence="3">
    <location>
        <begin position="1"/>
        <end position="244"/>
    </location>
</feature>
<keyword evidence="1" id="KW-0732">Signal</keyword>
<dbReference type="PROSITE" id="PS50878">
    <property type="entry name" value="RT_POL"/>
    <property type="match status" value="1"/>
</dbReference>
<reference evidence="4" key="1">
    <citation type="journal article" date="2022" name="bioRxiv">
        <title>Sequencing and chromosome-scale assembly of the giantPleurodeles waltlgenome.</title>
        <authorList>
            <person name="Brown T."/>
            <person name="Elewa A."/>
            <person name="Iarovenko S."/>
            <person name="Subramanian E."/>
            <person name="Araus A.J."/>
            <person name="Petzold A."/>
            <person name="Susuki M."/>
            <person name="Suzuki K.-i.T."/>
            <person name="Hayashi T."/>
            <person name="Toyoda A."/>
            <person name="Oliveira C."/>
            <person name="Osipova E."/>
            <person name="Leigh N.D."/>
            <person name="Simon A."/>
            <person name="Yun M.H."/>
        </authorList>
    </citation>
    <scope>NUCLEOTIDE SEQUENCE</scope>
    <source>
        <strain evidence="4">20211129_DDA</strain>
        <tissue evidence="4">Liver</tissue>
    </source>
</reference>
<name>A0AAV7UMK8_PLEWA</name>
<dbReference type="PANTHER" id="PTHR21301:SF12">
    <property type="match status" value="1"/>
</dbReference>
<feature type="chain" id="PRO_5043473829" description="Reverse transcriptase domain-containing protein" evidence="1">
    <location>
        <begin position="17"/>
        <end position="547"/>
    </location>
</feature>
<dbReference type="EMBL" id="JANPWB010000005">
    <property type="protein sequence ID" value="KAJ1189219.1"/>
    <property type="molecule type" value="Genomic_DNA"/>
</dbReference>